<accession>A0A9Q1BET9</accession>
<dbReference type="AlphaFoldDB" id="A0A9Q1BET9"/>
<comment type="caution">
    <text evidence="1">The sequence shown here is derived from an EMBL/GenBank/DDBJ whole genome shotgun (WGS) entry which is preliminary data.</text>
</comment>
<dbReference type="OrthoDB" id="414730at2759"/>
<keyword evidence="2" id="KW-1185">Reference proteome</keyword>
<evidence type="ECO:0008006" key="3">
    <source>
        <dbReference type="Google" id="ProtNLM"/>
    </source>
</evidence>
<dbReference type="EMBL" id="JAIZAY010000021">
    <property type="protein sequence ID" value="KAJ8022007.1"/>
    <property type="molecule type" value="Genomic_DNA"/>
</dbReference>
<protein>
    <recommendedName>
        <fullName evidence="3">Reverse transcriptase domain-containing protein</fullName>
    </recommendedName>
</protein>
<sequence>MFSMVSVLVYQRKMALVDAVDKTDEALGKNPTSVGIFLDLSQAFDTTDHDILISKLSHYGIRGTSLSLSHGFTGNKQFTIFIGKTLNPLILNVEYLRFQSLAHCYLFYM</sequence>
<proteinExistence type="predicted"/>
<dbReference type="Proteomes" id="UP001152320">
    <property type="component" value="Chromosome 21"/>
</dbReference>
<evidence type="ECO:0000313" key="2">
    <source>
        <dbReference type="Proteomes" id="UP001152320"/>
    </source>
</evidence>
<organism evidence="1 2">
    <name type="scientific">Holothuria leucospilota</name>
    <name type="common">Black long sea cucumber</name>
    <name type="synonym">Mertensiothuria leucospilota</name>
    <dbReference type="NCBI Taxonomy" id="206669"/>
    <lineage>
        <taxon>Eukaryota</taxon>
        <taxon>Metazoa</taxon>
        <taxon>Echinodermata</taxon>
        <taxon>Eleutherozoa</taxon>
        <taxon>Echinozoa</taxon>
        <taxon>Holothuroidea</taxon>
        <taxon>Aspidochirotacea</taxon>
        <taxon>Aspidochirotida</taxon>
        <taxon>Holothuriidae</taxon>
        <taxon>Holothuria</taxon>
    </lineage>
</organism>
<gene>
    <name evidence="1" type="ORF">HOLleu_39373</name>
</gene>
<evidence type="ECO:0000313" key="1">
    <source>
        <dbReference type="EMBL" id="KAJ8022007.1"/>
    </source>
</evidence>
<reference evidence="1" key="1">
    <citation type="submission" date="2021-10" db="EMBL/GenBank/DDBJ databases">
        <title>Tropical sea cucumber genome reveals ecological adaptation and Cuvierian tubules defense mechanism.</title>
        <authorList>
            <person name="Chen T."/>
        </authorList>
    </citation>
    <scope>NUCLEOTIDE SEQUENCE</scope>
    <source>
        <strain evidence="1">Nanhai2018</strain>
        <tissue evidence="1">Muscle</tissue>
    </source>
</reference>
<name>A0A9Q1BET9_HOLLE</name>